<feature type="transmembrane region" description="Helical" evidence="1">
    <location>
        <begin position="73"/>
        <end position="91"/>
    </location>
</feature>
<dbReference type="PANTHER" id="PTHR40044:SF1">
    <property type="entry name" value="INTEGRAL MEMBRANE PROTEIN"/>
    <property type="match status" value="1"/>
</dbReference>
<protein>
    <submittedName>
        <fullName evidence="2">Transporter</fullName>
    </submittedName>
</protein>
<reference evidence="2 3" key="1">
    <citation type="journal article" date="2020" name="mSystems">
        <title>Defining Genomic and Predicted Metabolic Features of the Acetobacterium Genus.</title>
        <authorList>
            <person name="Ross D.E."/>
            <person name="Marshall C.W."/>
            <person name="Gulliver D."/>
            <person name="May H.D."/>
            <person name="Norman R.S."/>
        </authorList>
    </citation>
    <scope>NUCLEOTIDE SEQUENCE [LARGE SCALE GENOMIC DNA]</scope>
    <source>
        <strain evidence="2 3">DSM 4132</strain>
    </source>
</reference>
<keyword evidence="1" id="KW-1133">Transmembrane helix</keyword>
<dbReference type="PANTHER" id="PTHR40044">
    <property type="entry name" value="INTEGRAL MEMBRANE PROTEIN-RELATED"/>
    <property type="match status" value="1"/>
</dbReference>
<dbReference type="EMBL" id="WJBE01000007">
    <property type="protein sequence ID" value="MBC3899787.1"/>
    <property type="molecule type" value="Genomic_DNA"/>
</dbReference>
<feature type="transmembrane region" description="Helical" evidence="1">
    <location>
        <begin position="130"/>
        <end position="154"/>
    </location>
</feature>
<keyword evidence="3" id="KW-1185">Reference proteome</keyword>
<keyword evidence="1" id="KW-0812">Transmembrane</keyword>
<gene>
    <name evidence="2" type="ORF">GH811_09185</name>
</gene>
<feature type="transmembrane region" description="Helical" evidence="1">
    <location>
        <begin position="44"/>
        <end position="67"/>
    </location>
</feature>
<keyword evidence="1" id="KW-0472">Membrane</keyword>
<feature type="transmembrane region" description="Helical" evidence="1">
    <location>
        <begin position="6"/>
        <end position="32"/>
    </location>
</feature>
<dbReference type="Proteomes" id="UP000622405">
    <property type="component" value="Unassembled WGS sequence"/>
</dbReference>
<dbReference type="InterPro" id="IPR010387">
    <property type="entry name" value="QueT"/>
</dbReference>
<comment type="caution">
    <text evidence="2">The sequence shown here is derived from an EMBL/GenBank/DDBJ whole genome shotgun (WGS) entry which is preliminary data.</text>
</comment>
<accession>A0ABR6YX78</accession>
<dbReference type="PIRSF" id="PIRSF031501">
    <property type="entry name" value="QueT"/>
    <property type="match status" value="1"/>
</dbReference>
<dbReference type="Pfam" id="PF06177">
    <property type="entry name" value="QueT"/>
    <property type="match status" value="1"/>
</dbReference>
<sequence length="165" mass="17726">MQKISVLFVTQAAVIAAMYVVLTFVSSSLGLASGEIQIRLSEMLCILPAFTPAAIPGLFLGCLLSNLLTGCTVIDIVFGSLATLIAAVLSYQLRNHKYPLLVTVPPVVANMIVVPFILKFSYGVPLPIPVMMATVGIGEVISVMVLGSVLYFALDKRRVIFHQSR</sequence>
<evidence type="ECO:0000256" key="1">
    <source>
        <dbReference type="SAM" id="Phobius"/>
    </source>
</evidence>
<evidence type="ECO:0000313" key="3">
    <source>
        <dbReference type="Proteomes" id="UP000622405"/>
    </source>
</evidence>
<feature type="transmembrane region" description="Helical" evidence="1">
    <location>
        <begin position="98"/>
        <end position="118"/>
    </location>
</feature>
<proteinExistence type="predicted"/>
<evidence type="ECO:0000313" key="2">
    <source>
        <dbReference type="EMBL" id="MBC3899787.1"/>
    </source>
</evidence>
<name>A0ABR6YX78_9FIRM</name>
<organism evidence="2 3">
    <name type="scientific">Acetobacterium malicum</name>
    <dbReference type="NCBI Taxonomy" id="52692"/>
    <lineage>
        <taxon>Bacteria</taxon>
        <taxon>Bacillati</taxon>
        <taxon>Bacillota</taxon>
        <taxon>Clostridia</taxon>
        <taxon>Eubacteriales</taxon>
        <taxon>Eubacteriaceae</taxon>
        <taxon>Acetobacterium</taxon>
    </lineage>
</organism>
<dbReference type="RefSeq" id="WP_186894200.1">
    <property type="nucleotide sequence ID" value="NZ_WJBE01000007.1"/>
</dbReference>